<dbReference type="NCBIfam" id="TIGR00675">
    <property type="entry name" value="dcm"/>
    <property type="match status" value="1"/>
</dbReference>
<comment type="caution">
    <text evidence="9">The sequence shown here is derived from an EMBL/GenBank/DDBJ whole genome shotgun (WGS) entry which is preliminary data.</text>
</comment>
<gene>
    <name evidence="9" type="ORF">N177_3861</name>
</gene>
<dbReference type="GO" id="GO:0032259">
    <property type="term" value="P:methylation"/>
    <property type="evidence" value="ECO:0007669"/>
    <property type="project" value="UniProtKB-KW"/>
</dbReference>
<evidence type="ECO:0000313" key="9">
    <source>
        <dbReference type="EMBL" id="ESR22724.1"/>
    </source>
</evidence>
<dbReference type="GO" id="GO:0003886">
    <property type="term" value="F:DNA (cytosine-5-)-methyltransferase activity"/>
    <property type="evidence" value="ECO:0007669"/>
    <property type="project" value="UniProtKB-EC"/>
</dbReference>
<dbReference type="eggNOG" id="COG0270">
    <property type="taxonomic scope" value="Bacteria"/>
</dbReference>
<dbReference type="SUPFAM" id="SSF53335">
    <property type="entry name" value="S-adenosyl-L-methionine-dependent methyltransferases"/>
    <property type="match status" value="1"/>
</dbReference>
<proteinExistence type="inferred from homology"/>
<dbReference type="PRINTS" id="PR00105">
    <property type="entry name" value="C5METTRFRASE"/>
</dbReference>
<evidence type="ECO:0000256" key="1">
    <source>
        <dbReference type="ARBA" id="ARBA00022603"/>
    </source>
</evidence>
<protein>
    <recommendedName>
        <fullName evidence="8">Cytosine-specific methyltransferase</fullName>
        <ecNumber evidence="8">2.1.1.37</ecNumber>
    </recommendedName>
</protein>
<reference evidence="9 10" key="1">
    <citation type="journal article" date="2014" name="Genome Announc.">
        <title>Draft Genome Sequence of Lutibaculum baratangense Strain AMV1T, Isolated from a Mud Volcano in Andamans, India.</title>
        <authorList>
            <person name="Singh A."/>
            <person name="Sreenivas A."/>
            <person name="Sathyanarayana Reddy G."/>
            <person name="Pinnaka A.K."/>
            <person name="Shivaji S."/>
        </authorList>
    </citation>
    <scope>NUCLEOTIDE SEQUENCE [LARGE SCALE GENOMIC DNA]</scope>
    <source>
        <strain evidence="9 10">AMV1</strain>
    </source>
</reference>
<organism evidence="9 10">
    <name type="scientific">Lutibaculum baratangense AMV1</name>
    <dbReference type="NCBI Taxonomy" id="631454"/>
    <lineage>
        <taxon>Bacteria</taxon>
        <taxon>Pseudomonadati</taxon>
        <taxon>Pseudomonadota</taxon>
        <taxon>Alphaproteobacteria</taxon>
        <taxon>Hyphomicrobiales</taxon>
        <taxon>Tepidamorphaceae</taxon>
        <taxon>Lutibaculum</taxon>
    </lineage>
</organism>
<dbReference type="EC" id="2.1.1.37" evidence="8"/>
<evidence type="ECO:0000256" key="8">
    <source>
        <dbReference type="RuleBase" id="RU000417"/>
    </source>
</evidence>
<dbReference type="GO" id="GO:0044027">
    <property type="term" value="P:negative regulation of gene expression via chromosomal CpG island methylation"/>
    <property type="evidence" value="ECO:0007669"/>
    <property type="project" value="TreeGrafter"/>
</dbReference>
<evidence type="ECO:0000256" key="6">
    <source>
        <dbReference type="PROSITE-ProRule" id="PRU01016"/>
    </source>
</evidence>
<dbReference type="REBASE" id="91328">
    <property type="entry name" value="M.LbaAMV1ORF3861P"/>
</dbReference>
<dbReference type="InterPro" id="IPR029063">
    <property type="entry name" value="SAM-dependent_MTases_sf"/>
</dbReference>
<evidence type="ECO:0000256" key="2">
    <source>
        <dbReference type="ARBA" id="ARBA00022679"/>
    </source>
</evidence>
<sequence length="513" mass="56580">MRMGCRRWIFNARGPRKETPARATMPPATFRCWQLACMRLQRSGSSASPSLSNCHRTRNARAVSQTWCAWQSQRSPPTPVFCSTNVLNRISLVRDASASGVDVALKAISLFTGVGGLDYGFEAAGFGTEVALDIDPVACHTLRLNRPWRVLEKPIKETTAEELLDESRLLPRQADVLIGGPPCQPFSKSGYWARGSASRMEDPRAETLQGYLDILEGTLPRVFLIENVPGLNYRGKNEGFEAIQRGIDAINERRGTSYRISVAALNAASYGVPQLRERVFIVGSREGAKFRFPRPTHRLPFRPDSDQGLEPCRTVWDAIGDLPSALNDAELGMRGKWADLLPTIPEGQNYLWHTDRGGGLPLFGWRRRYWSFLLKLSKSLPSWTIQAQPGPATGPFHWSNRKLSAVELGRIQTFPDGLTYDCRHADVQRLVGNAVPSALGELLAREISYQLLGCAKIVAPLSLIPMKRGDIPEPEPIAPLPAKYASMVGEHEDHPGTGKGYRATGWAAAAVTG</sequence>
<dbReference type="Gene3D" id="3.90.120.10">
    <property type="entry name" value="DNA Methylase, subunit A, domain 2"/>
    <property type="match status" value="1"/>
</dbReference>
<dbReference type="GO" id="GO:0009307">
    <property type="term" value="P:DNA restriction-modification system"/>
    <property type="evidence" value="ECO:0007669"/>
    <property type="project" value="UniProtKB-KW"/>
</dbReference>
<evidence type="ECO:0000256" key="4">
    <source>
        <dbReference type="ARBA" id="ARBA00022747"/>
    </source>
</evidence>
<dbReference type="PANTHER" id="PTHR10629:SF52">
    <property type="entry name" value="DNA (CYTOSINE-5)-METHYLTRANSFERASE 1"/>
    <property type="match status" value="1"/>
</dbReference>
<evidence type="ECO:0000256" key="3">
    <source>
        <dbReference type="ARBA" id="ARBA00022691"/>
    </source>
</evidence>
<dbReference type="GO" id="GO:0003677">
    <property type="term" value="F:DNA binding"/>
    <property type="evidence" value="ECO:0007669"/>
    <property type="project" value="TreeGrafter"/>
</dbReference>
<keyword evidence="3 6" id="KW-0949">S-adenosyl-L-methionine</keyword>
<dbReference type="STRING" id="631454.N177_3861"/>
<dbReference type="InterPro" id="IPR018117">
    <property type="entry name" value="C5_DNA_meth_AS"/>
</dbReference>
<keyword evidence="10" id="KW-1185">Reference proteome</keyword>
<keyword evidence="2 6" id="KW-0808">Transferase</keyword>
<dbReference type="AlphaFoldDB" id="V4RBE5"/>
<dbReference type="EMBL" id="AWXZ01000040">
    <property type="protein sequence ID" value="ESR22724.1"/>
    <property type="molecule type" value="Genomic_DNA"/>
</dbReference>
<keyword evidence="1 6" id="KW-0489">Methyltransferase</keyword>
<comment type="catalytic activity">
    <reaction evidence="5 8">
        <text>a 2'-deoxycytidine in DNA + S-adenosyl-L-methionine = a 5-methyl-2'-deoxycytidine in DNA + S-adenosyl-L-homocysteine + H(+)</text>
        <dbReference type="Rhea" id="RHEA:13681"/>
        <dbReference type="Rhea" id="RHEA-COMP:11369"/>
        <dbReference type="Rhea" id="RHEA-COMP:11370"/>
        <dbReference type="ChEBI" id="CHEBI:15378"/>
        <dbReference type="ChEBI" id="CHEBI:57856"/>
        <dbReference type="ChEBI" id="CHEBI:59789"/>
        <dbReference type="ChEBI" id="CHEBI:85452"/>
        <dbReference type="ChEBI" id="CHEBI:85454"/>
        <dbReference type="EC" id="2.1.1.37"/>
    </reaction>
</comment>
<comment type="similarity">
    <text evidence="6 7">Belongs to the class I-like SAM-binding methyltransferase superfamily. C5-methyltransferase family.</text>
</comment>
<evidence type="ECO:0000313" key="10">
    <source>
        <dbReference type="Proteomes" id="UP000017819"/>
    </source>
</evidence>
<dbReference type="Pfam" id="PF00145">
    <property type="entry name" value="DNA_methylase"/>
    <property type="match status" value="1"/>
</dbReference>
<dbReference type="PANTHER" id="PTHR10629">
    <property type="entry name" value="CYTOSINE-SPECIFIC METHYLTRANSFERASE"/>
    <property type="match status" value="1"/>
</dbReference>
<accession>V4RBE5</accession>
<dbReference type="PROSITE" id="PS51679">
    <property type="entry name" value="SAM_MT_C5"/>
    <property type="match status" value="1"/>
</dbReference>
<keyword evidence="4" id="KW-0680">Restriction system</keyword>
<dbReference type="Gene3D" id="3.40.50.150">
    <property type="entry name" value="Vaccinia Virus protein VP39"/>
    <property type="match status" value="1"/>
</dbReference>
<dbReference type="InterPro" id="IPR001525">
    <property type="entry name" value="C5_MeTfrase"/>
</dbReference>
<name>V4RBE5_9HYPH</name>
<feature type="active site" evidence="6">
    <location>
        <position position="183"/>
    </location>
</feature>
<evidence type="ECO:0000256" key="5">
    <source>
        <dbReference type="ARBA" id="ARBA00047422"/>
    </source>
</evidence>
<evidence type="ECO:0000256" key="7">
    <source>
        <dbReference type="RuleBase" id="RU000416"/>
    </source>
</evidence>
<dbReference type="Proteomes" id="UP000017819">
    <property type="component" value="Unassembled WGS sequence"/>
</dbReference>
<dbReference type="InterPro" id="IPR050390">
    <property type="entry name" value="C5-Methyltransferase"/>
</dbReference>
<dbReference type="PATRIC" id="fig|631454.5.peg.3813"/>
<dbReference type="PROSITE" id="PS00094">
    <property type="entry name" value="C5_MTASE_1"/>
    <property type="match status" value="1"/>
</dbReference>